<dbReference type="PANTHER" id="PTHR45691">
    <property type="entry name" value="PROTEIN DIAPHANOUS"/>
    <property type="match status" value="1"/>
</dbReference>
<organism evidence="3 4">
    <name type="scientific">Chelonia mydas</name>
    <name type="common">Green sea-turtle</name>
    <name type="synonym">Chelonia agassizi</name>
    <dbReference type="NCBI Taxonomy" id="8469"/>
    <lineage>
        <taxon>Eukaryota</taxon>
        <taxon>Metazoa</taxon>
        <taxon>Chordata</taxon>
        <taxon>Craniata</taxon>
        <taxon>Vertebrata</taxon>
        <taxon>Euteleostomi</taxon>
        <taxon>Archelosauria</taxon>
        <taxon>Testudinata</taxon>
        <taxon>Testudines</taxon>
        <taxon>Cryptodira</taxon>
        <taxon>Durocryptodira</taxon>
        <taxon>Americhelydia</taxon>
        <taxon>Chelonioidea</taxon>
        <taxon>Cheloniidae</taxon>
        <taxon>Chelonia</taxon>
    </lineage>
</organism>
<dbReference type="SUPFAM" id="SSF101447">
    <property type="entry name" value="Formin homology 2 domain (FH2 domain)"/>
    <property type="match status" value="1"/>
</dbReference>
<accession>M7BSG5</accession>
<dbReference type="GO" id="GO:0005884">
    <property type="term" value="C:actin filament"/>
    <property type="evidence" value="ECO:0007669"/>
    <property type="project" value="TreeGrafter"/>
</dbReference>
<reference evidence="4" key="1">
    <citation type="journal article" date="2013" name="Nat. Genet.">
        <title>The draft genomes of soft-shell turtle and green sea turtle yield insights into the development and evolution of the turtle-specific body plan.</title>
        <authorList>
            <person name="Wang Z."/>
            <person name="Pascual-Anaya J."/>
            <person name="Zadissa A."/>
            <person name="Li W."/>
            <person name="Niimura Y."/>
            <person name="Huang Z."/>
            <person name="Li C."/>
            <person name="White S."/>
            <person name="Xiong Z."/>
            <person name="Fang D."/>
            <person name="Wang B."/>
            <person name="Ming Y."/>
            <person name="Chen Y."/>
            <person name="Zheng Y."/>
            <person name="Kuraku S."/>
            <person name="Pignatelli M."/>
            <person name="Herrero J."/>
            <person name="Beal K."/>
            <person name="Nozawa M."/>
            <person name="Li Q."/>
            <person name="Wang J."/>
            <person name="Zhang H."/>
            <person name="Yu L."/>
            <person name="Shigenobu S."/>
            <person name="Wang J."/>
            <person name="Liu J."/>
            <person name="Flicek P."/>
            <person name="Searle S."/>
            <person name="Wang J."/>
            <person name="Kuratani S."/>
            <person name="Yin Y."/>
            <person name="Aken B."/>
            <person name="Zhang G."/>
            <person name="Irie N."/>
        </authorList>
    </citation>
    <scope>NUCLEOTIDE SEQUENCE [LARGE SCALE GENOMIC DNA]</scope>
</reference>
<evidence type="ECO:0000256" key="1">
    <source>
        <dbReference type="SAM" id="MobiDB-lite"/>
    </source>
</evidence>
<dbReference type="Pfam" id="PF02181">
    <property type="entry name" value="FH2"/>
    <property type="match status" value="1"/>
</dbReference>
<feature type="region of interest" description="Disordered" evidence="1">
    <location>
        <begin position="187"/>
        <end position="212"/>
    </location>
</feature>
<sequence length="212" mass="22690">MPLDLGTSWYNTTVVSDSGSSLESEVPLARLGPQGHINFDGAAVASRLVANPVALLGYMGNAGDGSAPLPMLSSCCLRATAGGTSGISGTGLVKKEEEDFEEKKSIKKRIKELKVLDPKIAQNLSIFLGSFRVPYEEIKMMILEVDETQLAETMIQLCVVSNMSLLGWGCVSSWWFRFSSISIQKGTQTSDSSRDSRVGLDLHPAGSNATPS</sequence>
<evidence type="ECO:0000313" key="4">
    <source>
        <dbReference type="Proteomes" id="UP000031443"/>
    </source>
</evidence>
<dbReference type="EMBL" id="KB530023">
    <property type="protein sequence ID" value="EMP35038.1"/>
    <property type="molecule type" value="Genomic_DNA"/>
</dbReference>
<dbReference type="GO" id="GO:0030041">
    <property type="term" value="P:actin filament polymerization"/>
    <property type="evidence" value="ECO:0007669"/>
    <property type="project" value="TreeGrafter"/>
</dbReference>
<dbReference type="Proteomes" id="UP000031443">
    <property type="component" value="Unassembled WGS sequence"/>
</dbReference>
<keyword evidence="4" id="KW-1185">Reference proteome</keyword>
<gene>
    <name evidence="3" type="ORF">UY3_07796</name>
</gene>
<dbReference type="InterPro" id="IPR015425">
    <property type="entry name" value="FH2_Formin"/>
</dbReference>
<evidence type="ECO:0000259" key="2">
    <source>
        <dbReference type="Pfam" id="PF02181"/>
    </source>
</evidence>
<dbReference type="AlphaFoldDB" id="M7BSG5"/>
<dbReference type="InterPro" id="IPR051412">
    <property type="entry name" value="Formin_Homology_Diaphanous_sf"/>
</dbReference>
<dbReference type="STRING" id="8469.M7BSG5"/>
<proteinExistence type="predicted"/>
<protein>
    <submittedName>
        <fullName evidence="3">Protein diaphanous like protein 3</fullName>
    </submittedName>
</protein>
<name>M7BSG5_CHEMY</name>
<feature type="domain" description="FH2" evidence="2">
    <location>
        <begin position="95"/>
        <end position="156"/>
    </location>
</feature>
<dbReference type="PANTHER" id="PTHR45691:SF9">
    <property type="entry name" value="PROTEIN DIAPHANOUS HOMOLOG 3"/>
    <property type="match status" value="1"/>
</dbReference>
<evidence type="ECO:0000313" key="3">
    <source>
        <dbReference type="EMBL" id="EMP35038.1"/>
    </source>
</evidence>
<dbReference type="Gene3D" id="1.20.58.630">
    <property type="match status" value="1"/>
</dbReference>